<evidence type="ECO:0000313" key="3">
    <source>
        <dbReference type="Proteomes" id="UP000198878"/>
    </source>
</evidence>
<name>A0A1H5QFB0_9PSEU</name>
<dbReference type="Gene3D" id="1.10.357.10">
    <property type="entry name" value="Tetracycline Repressor, domain 2"/>
    <property type="match status" value="1"/>
</dbReference>
<feature type="region of interest" description="Disordered" evidence="1">
    <location>
        <begin position="93"/>
        <end position="131"/>
    </location>
</feature>
<evidence type="ECO:0000256" key="1">
    <source>
        <dbReference type="SAM" id="MobiDB-lite"/>
    </source>
</evidence>
<proteinExistence type="predicted"/>
<dbReference type="Proteomes" id="UP000198878">
    <property type="component" value="Unassembled WGS sequence"/>
</dbReference>
<reference evidence="3" key="1">
    <citation type="submission" date="2016-10" db="EMBL/GenBank/DDBJ databases">
        <authorList>
            <person name="Varghese N."/>
            <person name="Submissions S."/>
        </authorList>
    </citation>
    <scope>NUCLEOTIDE SEQUENCE [LARGE SCALE GENOMIC DNA]</scope>
    <source>
        <strain evidence="3">DSM 44654</strain>
    </source>
</reference>
<feature type="compositionally biased region" description="Low complexity" evidence="1">
    <location>
        <begin position="100"/>
        <end position="110"/>
    </location>
</feature>
<accession>A0A1H5QFB0</accession>
<sequence length="131" mass="14438">MFRASKISDTQLPHRAARRDRVRWRHLSSGGFGCSGSLALFAERRCEHTTVGDITERVVVGRTTFFRAPRAKEDVIFPNDDVLLEAVESRLAGSNTGINGSASSQSSSGANRNDNRSTTTKIIAHQRPIIR</sequence>
<keyword evidence="3" id="KW-1185">Reference proteome</keyword>
<gene>
    <name evidence="2" type="ORF">SAMN05421837_102823</name>
</gene>
<evidence type="ECO:0000313" key="2">
    <source>
        <dbReference type="EMBL" id="SEF24699.1"/>
    </source>
</evidence>
<protein>
    <submittedName>
        <fullName evidence="2">Uncharacterized protein</fullName>
    </submittedName>
</protein>
<organism evidence="2 3">
    <name type="scientific">Amycolatopsis pretoriensis</name>
    <dbReference type="NCBI Taxonomy" id="218821"/>
    <lineage>
        <taxon>Bacteria</taxon>
        <taxon>Bacillati</taxon>
        <taxon>Actinomycetota</taxon>
        <taxon>Actinomycetes</taxon>
        <taxon>Pseudonocardiales</taxon>
        <taxon>Pseudonocardiaceae</taxon>
        <taxon>Amycolatopsis</taxon>
    </lineage>
</organism>
<dbReference type="EMBL" id="FNUJ01000002">
    <property type="protein sequence ID" value="SEF24699.1"/>
    <property type="molecule type" value="Genomic_DNA"/>
</dbReference>
<dbReference type="AlphaFoldDB" id="A0A1H5QFB0"/>